<dbReference type="GO" id="GO:0005634">
    <property type="term" value="C:nucleus"/>
    <property type="evidence" value="ECO:0007669"/>
    <property type="project" value="TreeGrafter"/>
</dbReference>
<keyword evidence="5" id="KW-0560">Oxidoreductase</keyword>
<dbReference type="GO" id="GO:0003713">
    <property type="term" value="F:transcription coactivator activity"/>
    <property type="evidence" value="ECO:0007669"/>
    <property type="project" value="TreeGrafter"/>
</dbReference>
<dbReference type="SUPFAM" id="SSF52283">
    <property type="entry name" value="Formate/glycerate dehydrogenase catalytic domain-like"/>
    <property type="match status" value="1"/>
</dbReference>
<sequence length="583" mass="63654">MPTTCGFPNCKFRSRYRGQEDNRHFYRIPKRPQILRQRWLLAIGRTEETIVSQLRICSAHFEGGEKKEGDIPVPDPQLDPPISIELPPKETKNSERRRTAGLNSKSSRSTPNSSTTPSSSTSSTTNSSIKRTKSAAVTADFLATCKSGLNVSGRITNGANARPLVALLDGRDCSIEMPILKDVATVAFCDAQSTHEIHEKVLNEAVAALMWHSITLEREDLEKFKALRVVVRIGTGTDNIDVKAATELGIAVCNTPGDCVEEVADTTLSLILNLYRRTHWLAKAVSDGRKILGVEQVRELASGSTRIRDDTLGIIGLGRVGTAVALRAKAFGFKICFYDPHLPDGVDKALGIERCFNLDDILFKSDCLTLHCPLTDETRQMINDVTIKQMRPGAFIVNTARGGLIQESALADALKSGHIRGAALDVHEHEPFDPLSLGPLASAPNIIHTPHSSWFSDASCKDLRSSAAREVRRAIVGRSPHDLINCVNKEALLLNHSRRPASSAASINPNVSTSFNSLAAAMPSFGSSIADGLSFCRLLKSIVFMMMTVRFFAYAINSYCRVVIFAEQLNGLKSGKSLFKNAV</sequence>
<evidence type="ECO:0000256" key="9">
    <source>
        <dbReference type="SAM" id="MobiDB-lite"/>
    </source>
</evidence>
<evidence type="ECO:0000313" key="14">
    <source>
        <dbReference type="WBParaSite" id="DME_0000706701-mRNA-1"/>
    </source>
</evidence>
<evidence type="ECO:0000259" key="10">
    <source>
        <dbReference type="PROSITE" id="PS50950"/>
    </source>
</evidence>
<dbReference type="InterPro" id="IPR006612">
    <property type="entry name" value="THAP_Znf"/>
</dbReference>
<dbReference type="Gene3D" id="3.40.50.720">
    <property type="entry name" value="NAD(P)-binding Rossmann-like Domain"/>
    <property type="match status" value="2"/>
</dbReference>
<dbReference type="GO" id="GO:0008270">
    <property type="term" value="F:zinc ion binding"/>
    <property type="evidence" value="ECO:0007669"/>
    <property type="project" value="UniProtKB-KW"/>
</dbReference>
<keyword evidence="3 8" id="KW-0863">Zinc-finger</keyword>
<dbReference type="GO" id="GO:0051287">
    <property type="term" value="F:NAD binding"/>
    <property type="evidence" value="ECO:0007669"/>
    <property type="project" value="InterPro"/>
</dbReference>
<gene>
    <name evidence="11" type="ORF">DME_LOCUS9828</name>
</gene>
<dbReference type="SUPFAM" id="SSF51735">
    <property type="entry name" value="NAD(P)-binding Rossmann-fold domains"/>
    <property type="match status" value="1"/>
</dbReference>
<dbReference type="CDD" id="cd05299">
    <property type="entry name" value="CtBP_dh"/>
    <property type="match status" value="1"/>
</dbReference>
<evidence type="ECO:0000313" key="11">
    <source>
        <dbReference type="EMBL" id="VDN59855.1"/>
    </source>
</evidence>
<evidence type="ECO:0000256" key="8">
    <source>
        <dbReference type="PROSITE-ProRule" id="PRU00309"/>
    </source>
</evidence>
<feature type="region of interest" description="Disordered" evidence="9">
    <location>
        <begin position="64"/>
        <end position="130"/>
    </location>
</feature>
<keyword evidence="7 8" id="KW-0238">DNA-binding</keyword>
<evidence type="ECO:0000313" key="13">
    <source>
        <dbReference type="Proteomes" id="UP000274756"/>
    </source>
</evidence>
<dbReference type="Pfam" id="PF02826">
    <property type="entry name" value="2-Hacid_dh_C"/>
    <property type="match status" value="1"/>
</dbReference>
<dbReference type="OrthoDB" id="9991913at2759"/>
<protein>
    <submittedName>
        <fullName evidence="14">THAP-type domain-containing protein</fullName>
    </submittedName>
</protein>
<reference evidence="14" key="1">
    <citation type="submission" date="2017-02" db="UniProtKB">
        <authorList>
            <consortium name="WormBaseParasite"/>
        </authorList>
    </citation>
    <scope>IDENTIFICATION</scope>
</reference>
<feature type="compositionally biased region" description="Low complexity" evidence="9">
    <location>
        <begin position="103"/>
        <end position="129"/>
    </location>
</feature>
<dbReference type="PANTHER" id="PTHR46029:SF7">
    <property type="entry name" value="C-TERMINAL-BINDING PROTEIN"/>
    <property type="match status" value="1"/>
</dbReference>
<keyword evidence="6" id="KW-0520">NAD</keyword>
<evidence type="ECO:0000256" key="1">
    <source>
        <dbReference type="ARBA" id="ARBA00005854"/>
    </source>
</evidence>
<dbReference type="PROSITE" id="PS50950">
    <property type="entry name" value="ZF_THAP"/>
    <property type="match status" value="1"/>
</dbReference>
<accession>A0A0N4UHM9</accession>
<dbReference type="WBParaSite" id="DME_0000706701-mRNA-1">
    <property type="protein sequence ID" value="DME_0000706701-mRNA-1"/>
    <property type="gene ID" value="DME_0000706701"/>
</dbReference>
<dbReference type="PANTHER" id="PTHR46029">
    <property type="entry name" value="C-TERMINAL-BINDING PROTEIN"/>
    <property type="match status" value="1"/>
</dbReference>
<dbReference type="STRING" id="318479.A0A0N4UHM9"/>
<dbReference type="GO" id="GO:0001221">
    <property type="term" value="F:transcription coregulator binding"/>
    <property type="evidence" value="ECO:0007669"/>
    <property type="project" value="TreeGrafter"/>
</dbReference>
<feature type="compositionally biased region" description="Basic and acidic residues" evidence="9">
    <location>
        <begin position="87"/>
        <end position="98"/>
    </location>
</feature>
<dbReference type="GO" id="GO:0003677">
    <property type="term" value="F:DNA binding"/>
    <property type="evidence" value="ECO:0007669"/>
    <property type="project" value="UniProtKB-UniRule"/>
</dbReference>
<dbReference type="Pfam" id="PF00389">
    <property type="entry name" value="2-Hacid_dh"/>
    <property type="match status" value="1"/>
</dbReference>
<dbReference type="AlphaFoldDB" id="A0A0N4UHM9"/>
<evidence type="ECO:0000256" key="7">
    <source>
        <dbReference type="ARBA" id="ARBA00023125"/>
    </source>
</evidence>
<name>A0A0N4UHM9_DRAME</name>
<dbReference type="PROSITE" id="PS00065">
    <property type="entry name" value="D_2_HYDROXYACID_DH_1"/>
    <property type="match status" value="1"/>
</dbReference>
<keyword evidence="2" id="KW-0479">Metal-binding</keyword>
<evidence type="ECO:0000256" key="5">
    <source>
        <dbReference type="ARBA" id="ARBA00023002"/>
    </source>
</evidence>
<comment type="similarity">
    <text evidence="1">Belongs to the D-isomer specific 2-hydroxyacid dehydrogenase family.</text>
</comment>
<dbReference type="Proteomes" id="UP000274756">
    <property type="component" value="Unassembled WGS sequence"/>
</dbReference>
<dbReference type="GO" id="GO:0006357">
    <property type="term" value="P:regulation of transcription by RNA polymerase II"/>
    <property type="evidence" value="ECO:0007669"/>
    <property type="project" value="TreeGrafter"/>
</dbReference>
<evidence type="ECO:0000313" key="12">
    <source>
        <dbReference type="Proteomes" id="UP000038040"/>
    </source>
</evidence>
<keyword evidence="4" id="KW-0862">Zinc</keyword>
<reference evidence="11 13" key="2">
    <citation type="submission" date="2018-11" db="EMBL/GenBank/DDBJ databases">
        <authorList>
            <consortium name="Pathogen Informatics"/>
        </authorList>
    </citation>
    <scope>NUCLEOTIDE SEQUENCE [LARGE SCALE GENOMIC DNA]</scope>
</reference>
<feature type="domain" description="THAP-type" evidence="10">
    <location>
        <begin position="1"/>
        <end position="77"/>
    </location>
</feature>
<dbReference type="InterPro" id="IPR006139">
    <property type="entry name" value="D-isomer_2_OHA_DH_cat_dom"/>
</dbReference>
<dbReference type="Proteomes" id="UP000038040">
    <property type="component" value="Unplaced"/>
</dbReference>
<proteinExistence type="inferred from homology"/>
<dbReference type="InterPro" id="IPR051638">
    <property type="entry name" value="CTBP_dehydrogenase"/>
</dbReference>
<dbReference type="GO" id="GO:0016616">
    <property type="term" value="F:oxidoreductase activity, acting on the CH-OH group of donors, NAD or NADP as acceptor"/>
    <property type="evidence" value="ECO:0007669"/>
    <property type="project" value="InterPro"/>
</dbReference>
<dbReference type="InterPro" id="IPR006140">
    <property type="entry name" value="D-isomer_DH_NAD-bd"/>
</dbReference>
<keyword evidence="13" id="KW-1185">Reference proteome</keyword>
<dbReference type="EMBL" id="UYYG01001192">
    <property type="protein sequence ID" value="VDN59855.1"/>
    <property type="molecule type" value="Genomic_DNA"/>
</dbReference>
<dbReference type="GO" id="GO:0003714">
    <property type="term" value="F:transcription corepressor activity"/>
    <property type="evidence" value="ECO:0007669"/>
    <property type="project" value="InterPro"/>
</dbReference>
<dbReference type="Pfam" id="PF05485">
    <property type="entry name" value="THAP"/>
    <property type="match status" value="1"/>
</dbReference>
<dbReference type="InterPro" id="IPR036291">
    <property type="entry name" value="NAD(P)-bd_dom_sf"/>
</dbReference>
<evidence type="ECO:0000256" key="3">
    <source>
        <dbReference type="ARBA" id="ARBA00022771"/>
    </source>
</evidence>
<dbReference type="SMART" id="SM00980">
    <property type="entry name" value="THAP"/>
    <property type="match status" value="1"/>
</dbReference>
<evidence type="ECO:0000256" key="2">
    <source>
        <dbReference type="ARBA" id="ARBA00022723"/>
    </source>
</evidence>
<organism evidence="12 14">
    <name type="scientific">Dracunculus medinensis</name>
    <name type="common">Guinea worm</name>
    <dbReference type="NCBI Taxonomy" id="318479"/>
    <lineage>
        <taxon>Eukaryota</taxon>
        <taxon>Metazoa</taxon>
        <taxon>Ecdysozoa</taxon>
        <taxon>Nematoda</taxon>
        <taxon>Chromadorea</taxon>
        <taxon>Rhabditida</taxon>
        <taxon>Spirurina</taxon>
        <taxon>Dracunculoidea</taxon>
        <taxon>Dracunculidae</taxon>
        <taxon>Dracunculus</taxon>
    </lineage>
</organism>
<dbReference type="SUPFAM" id="SSF57716">
    <property type="entry name" value="Glucocorticoid receptor-like (DNA-binding domain)"/>
    <property type="match status" value="1"/>
</dbReference>
<dbReference type="InterPro" id="IPR043322">
    <property type="entry name" value="CtBP"/>
</dbReference>
<dbReference type="GO" id="GO:0140297">
    <property type="term" value="F:DNA-binding transcription factor binding"/>
    <property type="evidence" value="ECO:0007669"/>
    <property type="project" value="TreeGrafter"/>
</dbReference>
<dbReference type="FunFam" id="3.40.50.720:FF:000203">
    <property type="entry name" value="D-3-phosphoglycerate dehydrogenase (SerA)"/>
    <property type="match status" value="1"/>
</dbReference>
<evidence type="ECO:0000256" key="4">
    <source>
        <dbReference type="ARBA" id="ARBA00022833"/>
    </source>
</evidence>
<evidence type="ECO:0000256" key="6">
    <source>
        <dbReference type="ARBA" id="ARBA00023027"/>
    </source>
</evidence>
<dbReference type="InterPro" id="IPR029752">
    <property type="entry name" value="D-isomer_DH_CS1"/>
</dbReference>